<sequence length="161" mass="18202">MNGVVESDNNLLSHREIHVALGIPIPNCEKAKVMPTKYDATMKEAGEVATKLMKECVHLLDKYPTPISTIADGMKMLCDDYATCHDKHEGLTSKPDEYRKELIKCVQPHFLKFYKSRPELKHDPEQVGKEISECVMDHIPLSKNMGMAVGKWILKILGHSE</sequence>
<name>A0A224YJ68_9ACAR</name>
<organism evidence="1">
    <name type="scientific">Rhipicephalus zambeziensis</name>
    <dbReference type="NCBI Taxonomy" id="60191"/>
    <lineage>
        <taxon>Eukaryota</taxon>
        <taxon>Metazoa</taxon>
        <taxon>Ecdysozoa</taxon>
        <taxon>Arthropoda</taxon>
        <taxon>Chelicerata</taxon>
        <taxon>Arachnida</taxon>
        <taxon>Acari</taxon>
        <taxon>Parasitiformes</taxon>
        <taxon>Ixodida</taxon>
        <taxon>Ixodoidea</taxon>
        <taxon>Ixodidae</taxon>
        <taxon>Rhipicephalinae</taxon>
        <taxon>Rhipicephalus</taxon>
        <taxon>Rhipicephalus</taxon>
    </lineage>
</organism>
<proteinExistence type="predicted"/>
<protein>
    <submittedName>
        <fullName evidence="1">Uncharacterized protein</fullName>
    </submittedName>
</protein>
<evidence type="ECO:0000313" key="1">
    <source>
        <dbReference type="EMBL" id="MAA14253.1"/>
    </source>
</evidence>
<reference evidence="1" key="1">
    <citation type="journal article" date="2017" name="Parasit. Vectors">
        <title>Sialotranscriptomics of Rhipicephalus zambeziensis reveals intricate expression profiles of secretory proteins and suggests tight temporal transcriptional regulation during blood-feeding.</title>
        <authorList>
            <person name="de Castro M.H."/>
            <person name="de Klerk D."/>
            <person name="Pienaar R."/>
            <person name="Rees D.J.G."/>
            <person name="Mans B.J."/>
        </authorList>
    </citation>
    <scope>NUCLEOTIDE SEQUENCE</scope>
    <source>
        <tissue evidence="1">Salivary glands</tissue>
    </source>
</reference>
<accession>A0A224YJ68</accession>
<dbReference type="EMBL" id="GFPF01003107">
    <property type="protein sequence ID" value="MAA14253.1"/>
    <property type="molecule type" value="Transcribed_RNA"/>
</dbReference>
<dbReference type="AlphaFoldDB" id="A0A224YJ68"/>